<reference evidence="3" key="2">
    <citation type="submission" date="2025-08" db="UniProtKB">
        <authorList>
            <consortium name="RefSeq"/>
        </authorList>
    </citation>
    <scope>IDENTIFICATION</scope>
    <source>
        <strain evidence="3">S238N-H82</strain>
        <tissue evidence="3">Testes</tissue>
    </source>
</reference>
<feature type="transmembrane region" description="Helical" evidence="1">
    <location>
        <begin position="27"/>
        <end position="50"/>
    </location>
</feature>
<dbReference type="Pfam" id="PF06522">
    <property type="entry name" value="B12D"/>
    <property type="match status" value="1"/>
</dbReference>
<evidence type="ECO:0000256" key="1">
    <source>
        <dbReference type="SAM" id="Phobius"/>
    </source>
</evidence>
<accession>A0A9J7MII8</accession>
<dbReference type="PANTHER" id="PTHR14256">
    <property type="entry name" value="NADH-UBIQUINONE OXIDOREDUCTASE MLRQ SUBUNIT"/>
    <property type="match status" value="1"/>
</dbReference>
<keyword evidence="1" id="KW-0472">Membrane</keyword>
<evidence type="ECO:0000313" key="2">
    <source>
        <dbReference type="Proteomes" id="UP000001554"/>
    </source>
</evidence>
<dbReference type="GeneID" id="118410893"/>
<proteinExistence type="predicted"/>
<reference evidence="2" key="1">
    <citation type="journal article" date="2020" name="Nat. Ecol. Evol.">
        <title>Deeply conserved synteny resolves early events in vertebrate evolution.</title>
        <authorList>
            <person name="Simakov O."/>
            <person name="Marletaz F."/>
            <person name="Yue J.X."/>
            <person name="O'Connell B."/>
            <person name="Jenkins J."/>
            <person name="Brandt A."/>
            <person name="Calef R."/>
            <person name="Tung C.H."/>
            <person name="Huang T.K."/>
            <person name="Schmutz J."/>
            <person name="Satoh N."/>
            <person name="Yu J.K."/>
            <person name="Putnam N.H."/>
            <person name="Green R.E."/>
            <person name="Rokhsar D.S."/>
        </authorList>
    </citation>
    <scope>NUCLEOTIDE SEQUENCE [LARGE SCALE GENOMIC DNA]</scope>
    <source>
        <strain evidence="2">S238N-H82</strain>
    </source>
</reference>
<keyword evidence="1" id="KW-0812">Transmembrane</keyword>
<keyword evidence="2" id="KW-1185">Reference proteome</keyword>
<dbReference type="Proteomes" id="UP000001554">
    <property type="component" value="Chromosome 3"/>
</dbReference>
<dbReference type="PANTHER" id="PTHR14256:SF3">
    <property type="entry name" value="NORMAL MUCOSA OF ESOPHAGUS-SPECIFIC GENE 1 PROTEIN"/>
    <property type="match status" value="1"/>
</dbReference>
<gene>
    <name evidence="3" type="primary">LOC118410893</name>
</gene>
<sequence>MRLTPHYLTRTPFYKFAFGSVKTGKEVWPLVTIVTGVGCMAVSALTYTAITKTDVVFDKKTKPWLNVPLDRPTQKLVTINQTYKDIPQLKVMSEIREMEKQQ</sequence>
<dbReference type="AlphaFoldDB" id="A0A9J7MII8"/>
<dbReference type="RefSeq" id="XP_035668672.1">
    <property type="nucleotide sequence ID" value="XM_035812779.1"/>
</dbReference>
<evidence type="ECO:0000313" key="3">
    <source>
        <dbReference type="RefSeq" id="XP_035668672.1"/>
    </source>
</evidence>
<dbReference type="InterPro" id="IPR010530">
    <property type="entry name" value="B12D"/>
</dbReference>
<organism evidence="2 3">
    <name type="scientific">Branchiostoma floridae</name>
    <name type="common">Florida lancelet</name>
    <name type="synonym">Amphioxus</name>
    <dbReference type="NCBI Taxonomy" id="7739"/>
    <lineage>
        <taxon>Eukaryota</taxon>
        <taxon>Metazoa</taxon>
        <taxon>Chordata</taxon>
        <taxon>Cephalochordata</taxon>
        <taxon>Leptocardii</taxon>
        <taxon>Amphioxiformes</taxon>
        <taxon>Branchiostomatidae</taxon>
        <taxon>Branchiostoma</taxon>
    </lineage>
</organism>
<name>A0A9J7MII8_BRAFL</name>
<protein>
    <submittedName>
        <fullName evidence="3">Normal mucosa of esophagus-specific gene 1 protein-like isoform X2</fullName>
    </submittedName>
</protein>
<keyword evidence="1" id="KW-1133">Transmembrane helix</keyword>